<proteinExistence type="predicted"/>
<gene>
    <name evidence="2" type="ORF">ACJRO7_028450</name>
</gene>
<dbReference type="Proteomes" id="UP001634007">
    <property type="component" value="Unassembled WGS sequence"/>
</dbReference>
<dbReference type="EMBL" id="JBJKBG010000007">
    <property type="protein sequence ID" value="KAL3731565.1"/>
    <property type="molecule type" value="Genomic_DNA"/>
</dbReference>
<protein>
    <submittedName>
        <fullName evidence="2">Uncharacterized protein</fullName>
    </submittedName>
</protein>
<evidence type="ECO:0000256" key="1">
    <source>
        <dbReference type="SAM" id="Phobius"/>
    </source>
</evidence>
<reference evidence="2 3" key="1">
    <citation type="submission" date="2024-11" db="EMBL/GenBank/DDBJ databases">
        <title>Chromosome-level genome assembly of Eucalyptus globulus Labill. provides insights into its genome evolution.</title>
        <authorList>
            <person name="Li X."/>
        </authorList>
    </citation>
    <scope>NUCLEOTIDE SEQUENCE [LARGE SCALE GENOMIC DNA]</scope>
    <source>
        <strain evidence="2">CL2024</strain>
        <tissue evidence="2">Fresh tender leaves</tissue>
    </source>
</reference>
<keyword evidence="1" id="KW-0472">Membrane</keyword>
<evidence type="ECO:0000313" key="3">
    <source>
        <dbReference type="Proteomes" id="UP001634007"/>
    </source>
</evidence>
<keyword evidence="3" id="KW-1185">Reference proteome</keyword>
<comment type="caution">
    <text evidence="2">The sequence shown here is derived from an EMBL/GenBank/DDBJ whole genome shotgun (WGS) entry which is preliminary data.</text>
</comment>
<feature type="transmembrane region" description="Helical" evidence="1">
    <location>
        <begin position="195"/>
        <end position="213"/>
    </location>
</feature>
<keyword evidence="1" id="KW-0812">Transmembrane</keyword>
<feature type="transmembrane region" description="Helical" evidence="1">
    <location>
        <begin position="170"/>
        <end position="189"/>
    </location>
</feature>
<name>A0ABD3K7E6_EUCGL</name>
<accession>A0ABD3K7E6</accession>
<keyword evidence="1" id="KW-1133">Transmembrane helix</keyword>
<sequence>MVAPGKLSFAGRNAAVPRASATCSRLVSYFRSFFTSCDGSPARLSCVPVADEFPVVIDIPPPGNAECANPVSPPEQTATTARRRCCRICIGGFAPDPAHPILVLFQSQELGKAVLGLSVPIITGLLSNQFGHLSHLHSSLIVLGLCIGFTATWSGMMLRGAWPRVGSTSENIGVVSIFAAFFGLVASFLPRSLVWASWLCCGLSCLPFFFLCMKPPTEQTPVA</sequence>
<evidence type="ECO:0000313" key="2">
    <source>
        <dbReference type="EMBL" id="KAL3731565.1"/>
    </source>
</evidence>
<feature type="transmembrane region" description="Helical" evidence="1">
    <location>
        <begin position="136"/>
        <end position="158"/>
    </location>
</feature>
<dbReference type="AlphaFoldDB" id="A0ABD3K7E6"/>
<organism evidence="2 3">
    <name type="scientific">Eucalyptus globulus</name>
    <name type="common">Tasmanian blue gum</name>
    <dbReference type="NCBI Taxonomy" id="34317"/>
    <lineage>
        <taxon>Eukaryota</taxon>
        <taxon>Viridiplantae</taxon>
        <taxon>Streptophyta</taxon>
        <taxon>Embryophyta</taxon>
        <taxon>Tracheophyta</taxon>
        <taxon>Spermatophyta</taxon>
        <taxon>Magnoliopsida</taxon>
        <taxon>eudicotyledons</taxon>
        <taxon>Gunneridae</taxon>
        <taxon>Pentapetalae</taxon>
        <taxon>rosids</taxon>
        <taxon>malvids</taxon>
        <taxon>Myrtales</taxon>
        <taxon>Myrtaceae</taxon>
        <taxon>Myrtoideae</taxon>
        <taxon>Eucalypteae</taxon>
        <taxon>Eucalyptus</taxon>
    </lineage>
</organism>